<reference evidence="2" key="1">
    <citation type="journal article" date="2019" name="Int. J. Syst. Evol. Microbiol.">
        <title>The Global Catalogue of Microorganisms (GCM) 10K type strain sequencing project: providing services to taxonomists for standard genome sequencing and annotation.</title>
        <authorList>
            <consortium name="The Broad Institute Genomics Platform"/>
            <consortium name="The Broad Institute Genome Sequencing Center for Infectious Disease"/>
            <person name="Wu L."/>
            <person name="Ma J."/>
        </authorList>
    </citation>
    <scope>NUCLEOTIDE SEQUENCE [LARGE SCALE GENOMIC DNA]</scope>
    <source>
        <strain evidence="2">CCUG 59778</strain>
    </source>
</reference>
<comment type="caution">
    <text evidence="1">The sequence shown here is derived from an EMBL/GenBank/DDBJ whole genome shotgun (WGS) entry which is preliminary data.</text>
</comment>
<name>A0ABV8X029_9LACT</name>
<dbReference type="Pfam" id="PF13671">
    <property type="entry name" value="AAA_33"/>
    <property type="match status" value="1"/>
</dbReference>
<dbReference type="Gene3D" id="3.40.50.300">
    <property type="entry name" value="P-loop containing nucleotide triphosphate hydrolases"/>
    <property type="match status" value="1"/>
</dbReference>
<dbReference type="Proteomes" id="UP001595817">
    <property type="component" value="Unassembled WGS sequence"/>
</dbReference>
<dbReference type="RefSeq" id="WP_378151023.1">
    <property type="nucleotide sequence ID" value="NZ_JBHSEC010000001.1"/>
</dbReference>
<proteinExistence type="predicted"/>
<dbReference type="SUPFAM" id="SSF52540">
    <property type="entry name" value="P-loop containing nucleoside triphosphate hydrolases"/>
    <property type="match status" value="1"/>
</dbReference>
<dbReference type="EMBL" id="JBHSEC010000001">
    <property type="protein sequence ID" value="MFC4408870.1"/>
    <property type="molecule type" value="Genomic_DNA"/>
</dbReference>
<protein>
    <submittedName>
        <fullName evidence="1">ATP-binding protein</fullName>
    </submittedName>
</protein>
<gene>
    <name evidence="1" type="ORF">ACFOZY_00330</name>
</gene>
<keyword evidence="2" id="KW-1185">Reference proteome</keyword>
<organism evidence="1 2">
    <name type="scientific">Chungangia koreensis</name>
    <dbReference type="NCBI Taxonomy" id="752657"/>
    <lineage>
        <taxon>Bacteria</taxon>
        <taxon>Bacillati</taxon>
        <taxon>Bacillota</taxon>
        <taxon>Bacilli</taxon>
        <taxon>Lactobacillales</taxon>
        <taxon>Chungangia</taxon>
    </lineage>
</organism>
<evidence type="ECO:0000313" key="1">
    <source>
        <dbReference type="EMBL" id="MFC4408870.1"/>
    </source>
</evidence>
<sequence length="187" mass="21454">MKRLLIATVGKTHSGKTTFARSLEKELQNSVVIDQDVHAEFLLSHYPSLIPKRGPHRLKFAITRSVVDYAVSETNQHIILCNSNENRVNRLKLLEEFRDKGFTCVLVHFDMPQEVLLERIATSGRRTDIIRTVTSFEEVLQLQESLTENGHNIAPDESEADYVFTLESVDEMETIIREILKIVGEYK</sequence>
<accession>A0ABV8X029</accession>
<keyword evidence="1" id="KW-0547">Nucleotide-binding</keyword>
<dbReference type="GO" id="GO:0005524">
    <property type="term" value="F:ATP binding"/>
    <property type="evidence" value="ECO:0007669"/>
    <property type="project" value="UniProtKB-KW"/>
</dbReference>
<evidence type="ECO:0000313" key="2">
    <source>
        <dbReference type="Proteomes" id="UP001595817"/>
    </source>
</evidence>
<dbReference type="InterPro" id="IPR027417">
    <property type="entry name" value="P-loop_NTPase"/>
</dbReference>
<keyword evidence="1" id="KW-0067">ATP-binding</keyword>